<name>I0ESB7_HELCM</name>
<feature type="chain" id="PRO_5003625734" description="YtkA-like domain-containing protein" evidence="1">
    <location>
        <begin position="21"/>
        <end position="125"/>
    </location>
</feature>
<sequence>MKKLATLFLASLLSVASLSAWEQTIQTSDLEIKMKSVGNPTKGDNTFILTPTLNDKALEKATIRVQFIMPEMSGMPAMKETAQISEKNGTYEAKANLSMNGTWQVRVDIKSKEGKTYRAKTSIDL</sequence>
<protein>
    <recommendedName>
        <fullName evidence="2">YtkA-like domain-containing protein</fullName>
    </recommendedName>
</protein>
<dbReference type="KEGG" id="hcm:HCD_04110"/>
<proteinExistence type="predicted"/>
<dbReference type="OrthoDB" id="5339750at2"/>
<dbReference type="EMBL" id="CP003481">
    <property type="protein sequence ID" value="AFI05836.1"/>
    <property type="molecule type" value="Genomic_DNA"/>
</dbReference>
<organism evidence="3 4">
    <name type="scientific">Helicobacter cetorum (strain ATCC BAA-540 / CCUG 52418 / MIT 99-5656)</name>
    <dbReference type="NCBI Taxonomy" id="1163745"/>
    <lineage>
        <taxon>Bacteria</taxon>
        <taxon>Pseudomonadati</taxon>
        <taxon>Campylobacterota</taxon>
        <taxon>Epsilonproteobacteria</taxon>
        <taxon>Campylobacterales</taxon>
        <taxon>Helicobacteraceae</taxon>
        <taxon>Helicobacter</taxon>
    </lineage>
</organism>
<dbReference type="AlphaFoldDB" id="I0ESB7"/>
<evidence type="ECO:0000256" key="1">
    <source>
        <dbReference type="SAM" id="SignalP"/>
    </source>
</evidence>
<dbReference type="HOGENOM" id="CLU_1980460_0_0_7"/>
<evidence type="ECO:0000313" key="3">
    <source>
        <dbReference type="EMBL" id="AFI05836.1"/>
    </source>
</evidence>
<dbReference type="PATRIC" id="fig|1163745.3.peg.866"/>
<dbReference type="RefSeq" id="WP_014659343.1">
    <property type="nucleotide sequence ID" value="NC_017735.1"/>
</dbReference>
<dbReference type="InterPro" id="IPR032693">
    <property type="entry name" value="YtkA-like_dom"/>
</dbReference>
<feature type="domain" description="YtkA-like" evidence="2">
    <location>
        <begin position="27"/>
        <end position="107"/>
    </location>
</feature>
<feature type="signal peptide" evidence="1">
    <location>
        <begin position="1"/>
        <end position="20"/>
    </location>
</feature>
<evidence type="ECO:0000259" key="2">
    <source>
        <dbReference type="Pfam" id="PF13115"/>
    </source>
</evidence>
<gene>
    <name evidence="3" type="ordered locus">HCD_04110</name>
</gene>
<keyword evidence="1" id="KW-0732">Signal</keyword>
<dbReference type="Pfam" id="PF13115">
    <property type="entry name" value="YtkA"/>
    <property type="match status" value="1"/>
</dbReference>
<dbReference type="Proteomes" id="UP000005013">
    <property type="component" value="Chromosome"/>
</dbReference>
<keyword evidence="4" id="KW-1185">Reference proteome</keyword>
<evidence type="ECO:0000313" key="4">
    <source>
        <dbReference type="Proteomes" id="UP000005013"/>
    </source>
</evidence>
<dbReference type="STRING" id="1163745.HCD_04110"/>
<reference evidence="3 4" key="1">
    <citation type="journal article" date="2013" name="PLoS ONE">
        <title>Sequence Divergence and Conservation in Genomes ofHelicobacter cetorum Strains from a Dolphin and a Whale.</title>
        <authorList>
            <person name="Kersulyte D."/>
            <person name="Rossi M."/>
            <person name="Berg D.E."/>
        </authorList>
    </citation>
    <scope>NUCLEOTIDE SEQUENCE [LARGE SCALE GENOMIC DNA]</scope>
    <source>
        <strain evidence="3 4">MIT 99-5656</strain>
    </source>
</reference>
<dbReference type="eggNOG" id="ENOG5032NJ2">
    <property type="taxonomic scope" value="Bacteria"/>
</dbReference>
<accession>I0ESB7</accession>